<dbReference type="Proteomes" id="UP000287651">
    <property type="component" value="Unassembled WGS sequence"/>
</dbReference>
<gene>
    <name evidence="1" type="ORF">B296_00043631</name>
</gene>
<evidence type="ECO:0000313" key="2">
    <source>
        <dbReference type="Proteomes" id="UP000287651"/>
    </source>
</evidence>
<comment type="caution">
    <text evidence="1">The sequence shown here is derived from an EMBL/GenBank/DDBJ whole genome shotgun (WGS) entry which is preliminary data.</text>
</comment>
<protein>
    <submittedName>
        <fullName evidence="1">Uncharacterized protein</fullName>
    </submittedName>
</protein>
<sequence>MAMEGQRDAKNTALIPRVRTLADSKLGGDHYRGSTSLELYRDSLQFAAQRLHKILYYL</sequence>
<evidence type="ECO:0000313" key="1">
    <source>
        <dbReference type="EMBL" id="RRT39527.1"/>
    </source>
</evidence>
<name>A0A426XJ89_ENSVE</name>
<dbReference type="AlphaFoldDB" id="A0A426XJ89"/>
<accession>A0A426XJ89</accession>
<dbReference type="EMBL" id="AMZH03020102">
    <property type="protein sequence ID" value="RRT39527.1"/>
    <property type="molecule type" value="Genomic_DNA"/>
</dbReference>
<proteinExistence type="predicted"/>
<reference evidence="1 2" key="1">
    <citation type="journal article" date="2014" name="Agronomy (Basel)">
        <title>A Draft Genome Sequence for Ensete ventricosum, the Drought-Tolerant Tree Against Hunger.</title>
        <authorList>
            <person name="Harrison J."/>
            <person name="Moore K.A."/>
            <person name="Paszkiewicz K."/>
            <person name="Jones T."/>
            <person name="Grant M."/>
            <person name="Ambacheew D."/>
            <person name="Muzemil S."/>
            <person name="Studholme D.J."/>
        </authorList>
    </citation>
    <scope>NUCLEOTIDE SEQUENCE [LARGE SCALE GENOMIC DNA]</scope>
</reference>
<organism evidence="1 2">
    <name type="scientific">Ensete ventricosum</name>
    <name type="common">Abyssinian banana</name>
    <name type="synonym">Musa ensete</name>
    <dbReference type="NCBI Taxonomy" id="4639"/>
    <lineage>
        <taxon>Eukaryota</taxon>
        <taxon>Viridiplantae</taxon>
        <taxon>Streptophyta</taxon>
        <taxon>Embryophyta</taxon>
        <taxon>Tracheophyta</taxon>
        <taxon>Spermatophyta</taxon>
        <taxon>Magnoliopsida</taxon>
        <taxon>Liliopsida</taxon>
        <taxon>Zingiberales</taxon>
        <taxon>Musaceae</taxon>
        <taxon>Ensete</taxon>
    </lineage>
</organism>